<dbReference type="GO" id="GO:0036444">
    <property type="term" value="P:calcium import into the mitochondrion"/>
    <property type="evidence" value="ECO:0007669"/>
    <property type="project" value="TreeGrafter"/>
</dbReference>
<dbReference type="AlphaFoldDB" id="A0A1R2C249"/>
<feature type="signal peptide" evidence="14">
    <location>
        <begin position="1"/>
        <end position="19"/>
    </location>
</feature>
<accession>A0A1R2C249</accession>
<evidence type="ECO:0000256" key="1">
    <source>
        <dbReference type="ARBA" id="ARBA00004273"/>
    </source>
</evidence>
<evidence type="ECO:0000256" key="3">
    <source>
        <dbReference type="ARBA" id="ARBA00022448"/>
    </source>
</evidence>
<comment type="subcellular location">
    <subcellularLocation>
        <location evidence="1">Mitochondrion inner membrane</location>
    </subcellularLocation>
    <subcellularLocation>
        <location evidence="2">Mitochondrion intermembrane space</location>
    </subcellularLocation>
</comment>
<feature type="domain" description="EF-hand" evidence="15">
    <location>
        <begin position="90"/>
        <end position="117"/>
    </location>
</feature>
<keyword evidence="9" id="KW-0809">Transit peptide</keyword>
<dbReference type="SUPFAM" id="SSF47473">
    <property type="entry name" value="EF-hand"/>
    <property type="match status" value="2"/>
</dbReference>
<keyword evidence="4" id="KW-0109">Calcium transport</keyword>
<evidence type="ECO:0000313" key="17">
    <source>
        <dbReference type="Proteomes" id="UP000187209"/>
    </source>
</evidence>
<dbReference type="PROSITE" id="PS00018">
    <property type="entry name" value="EF_HAND_1"/>
    <property type="match status" value="2"/>
</dbReference>
<keyword evidence="8" id="KW-0106">Calcium</keyword>
<sequence>MRRLLLSSAPLLSTTFVLLEPPSYQERIRGVYENKIRQNALPEKVFETFASIKEGKKFYMTPADLFKALTPFNYSAATNYNFFKEREILIIKAVDANRDGKVSFSEYFFFIVLLSTPAKELKRMFEVKGGKLNMGKFLEVMLEAKNKSPQGKRLANSIALDPRSTNITDRDFKESCSTLFEEFFSNKESIEWEEFKELRDKISEELLTYEFYSFEVENNCISAEDFAKSLIAYMPTSLSDMYLSRLESLKVEGCVSLENYLAFMFVMQEAQLVQKKLLIEHAERGTLHEHHISKVLKSICDNIEFCKNRNIKISDLQISIFMKLLDLDDSKSLEPNEIINLVSSRGSQGTSQSANPNFGEVVNDFKRFLNSLLKFSGINPFFKVNED</sequence>
<dbReference type="PANTHER" id="PTHR12294">
    <property type="entry name" value="EF HAND DOMAIN FAMILY A1,A2-RELATED"/>
    <property type="match status" value="1"/>
</dbReference>
<name>A0A1R2C249_9CILI</name>
<dbReference type="InterPro" id="IPR039800">
    <property type="entry name" value="MICU1/2/3"/>
</dbReference>
<evidence type="ECO:0000313" key="16">
    <source>
        <dbReference type="EMBL" id="OMJ83050.1"/>
    </source>
</evidence>
<evidence type="ECO:0000259" key="15">
    <source>
        <dbReference type="PROSITE" id="PS50222"/>
    </source>
</evidence>
<evidence type="ECO:0000256" key="4">
    <source>
        <dbReference type="ARBA" id="ARBA00022568"/>
    </source>
</evidence>
<dbReference type="GO" id="GO:0051560">
    <property type="term" value="P:mitochondrial calcium ion homeostasis"/>
    <property type="evidence" value="ECO:0007669"/>
    <property type="project" value="TreeGrafter"/>
</dbReference>
<keyword evidence="12" id="KW-0472">Membrane</keyword>
<dbReference type="InterPro" id="IPR002048">
    <property type="entry name" value="EF_hand_dom"/>
</dbReference>
<keyword evidence="11" id="KW-0496">Mitochondrion</keyword>
<evidence type="ECO:0000256" key="8">
    <source>
        <dbReference type="ARBA" id="ARBA00022837"/>
    </source>
</evidence>
<protein>
    <recommendedName>
        <fullName evidence="15">EF-hand domain-containing protein</fullName>
    </recommendedName>
</protein>
<dbReference type="InterPro" id="IPR011992">
    <property type="entry name" value="EF-hand-dom_pair"/>
</dbReference>
<organism evidence="16 17">
    <name type="scientific">Stentor coeruleus</name>
    <dbReference type="NCBI Taxonomy" id="5963"/>
    <lineage>
        <taxon>Eukaryota</taxon>
        <taxon>Sar</taxon>
        <taxon>Alveolata</taxon>
        <taxon>Ciliophora</taxon>
        <taxon>Postciliodesmatophora</taxon>
        <taxon>Heterotrichea</taxon>
        <taxon>Heterotrichida</taxon>
        <taxon>Stentoridae</taxon>
        <taxon>Stentor</taxon>
    </lineage>
</organism>
<evidence type="ECO:0000256" key="9">
    <source>
        <dbReference type="ARBA" id="ARBA00022946"/>
    </source>
</evidence>
<dbReference type="GO" id="GO:0005509">
    <property type="term" value="F:calcium ion binding"/>
    <property type="evidence" value="ECO:0007669"/>
    <property type="project" value="InterPro"/>
</dbReference>
<evidence type="ECO:0000256" key="14">
    <source>
        <dbReference type="SAM" id="SignalP"/>
    </source>
</evidence>
<dbReference type="PANTHER" id="PTHR12294:SF1">
    <property type="entry name" value="CALCIUM UPTAKE PROTEIN 1, MITOCHONDRIAL"/>
    <property type="match status" value="1"/>
</dbReference>
<keyword evidence="17" id="KW-1185">Reference proteome</keyword>
<comment type="similarity">
    <text evidence="13">Belongs to the MICU1 family. MICU1 subfamily.</text>
</comment>
<keyword evidence="10" id="KW-0406">Ion transport</keyword>
<evidence type="ECO:0000256" key="5">
    <source>
        <dbReference type="ARBA" id="ARBA00022723"/>
    </source>
</evidence>
<keyword evidence="7" id="KW-0999">Mitochondrion inner membrane</keyword>
<dbReference type="EMBL" id="MPUH01000317">
    <property type="protein sequence ID" value="OMJ83050.1"/>
    <property type="molecule type" value="Genomic_DNA"/>
</dbReference>
<evidence type="ECO:0000256" key="13">
    <source>
        <dbReference type="ARBA" id="ARBA00038333"/>
    </source>
</evidence>
<evidence type="ECO:0000256" key="2">
    <source>
        <dbReference type="ARBA" id="ARBA00004569"/>
    </source>
</evidence>
<dbReference type="PROSITE" id="PS50222">
    <property type="entry name" value="EF_HAND_2"/>
    <property type="match status" value="1"/>
</dbReference>
<evidence type="ECO:0000256" key="7">
    <source>
        <dbReference type="ARBA" id="ARBA00022792"/>
    </source>
</evidence>
<evidence type="ECO:0000256" key="6">
    <source>
        <dbReference type="ARBA" id="ARBA00022737"/>
    </source>
</evidence>
<keyword evidence="3" id="KW-0813">Transport</keyword>
<dbReference type="Gene3D" id="1.10.238.10">
    <property type="entry name" value="EF-hand"/>
    <property type="match status" value="1"/>
</dbReference>
<evidence type="ECO:0000256" key="12">
    <source>
        <dbReference type="ARBA" id="ARBA00023136"/>
    </source>
</evidence>
<dbReference type="InterPro" id="IPR018247">
    <property type="entry name" value="EF_Hand_1_Ca_BS"/>
</dbReference>
<dbReference type="OrthoDB" id="186625at2759"/>
<keyword evidence="5" id="KW-0479">Metal-binding</keyword>
<dbReference type="Proteomes" id="UP000187209">
    <property type="component" value="Unassembled WGS sequence"/>
</dbReference>
<proteinExistence type="inferred from homology"/>
<gene>
    <name evidence="16" type="ORF">SteCoe_16081</name>
</gene>
<evidence type="ECO:0000256" key="11">
    <source>
        <dbReference type="ARBA" id="ARBA00023128"/>
    </source>
</evidence>
<dbReference type="GO" id="GO:1990246">
    <property type="term" value="C:uniplex complex"/>
    <property type="evidence" value="ECO:0007669"/>
    <property type="project" value="TreeGrafter"/>
</dbReference>
<keyword evidence="6" id="KW-0677">Repeat</keyword>
<keyword evidence="14" id="KW-0732">Signal</keyword>
<feature type="chain" id="PRO_5012503595" description="EF-hand domain-containing protein" evidence="14">
    <location>
        <begin position="20"/>
        <end position="387"/>
    </location>
</feature>
<comment type="caution">
    <text evidence="16">The sequence shown here is derived from an EMBL/GenBank/DDBJ whole genome shotgun (WGS) entry which is preliminary data.</text>
</comment>
<reference evidence="16 17" key="1">
    <citation type="submission" date="2016-11" db="EMBL/GenBank/DDBJ databases">
        <title>The macronuclear genome of Stentor coeruleus: a giant cell with tiny introns.</title>
        <authorList>
            <person name="Slabodnick M."/>
            <person name="Ruby J.G."/>
            <person name="Reiff S.B."/>
            <person name="Swart E.C."/>
            <person name="Gosai S."/>
            <person name="Prabakaran S."/>
            <person name="Witkowska E."/>
            <person name="Larue G.E."/>
            <person name="Fisher S."/>
            <person name="Freeman R.M."/>
            <person name="Gunawardena J."/>
            <person name="Chu W."/>
            <person name="Stover N.A."/>
            <person name="Gregory B.D."/>
            <person name="Nowacki M."/>
            <person name="Derisi J."/>
            <person name="Roy S.W."/>
            <person name="Marshall W.F."/>
            <person name="Sood P."/>
        </authorList>
    </citation>
    <scope>NUCLEOTIDE SEQUENCE [LARGE SCALE GENOMIC DNA]</scope>
    <source>
        <strain evidence="16">WM001</strain>
    </source>
</reference>
<dbReference type="GO" id="GO:0005758">
    <property type="term" value="C:mitochondrial intermembrane space"/>
    <property type="evidence" value="ECO:0007669"/>
    <property type="project" value="UniProtKB-SubCell"/>
</dbReference>
<evidence type="ECO:0000256" key="10">
    <source>
        <dbReference type="ARBA" id="ARBA00023065"/>
    </source>
</evidence>